<sequence length="109" mass="11803">MAPSCEETPYTHTDQDAGMRVVQVDSLSLCGLSFVSLHAYSIGAPVWIRIRLGAKTCQFKGVVRRAGAAVHAGRMQHVCGVQFTRSQQTAHAVAVVSSFMETASLRRPN</sequence>
<protein>
    <submittedName>
        <fullName evidence="1">Uncharacterized protein</fullName>
    </submittedName>
</protein>
<evidence type="ECO:0000313" key="1">
    <source>
        <dbReference type="EMBL" id="BDI31245.1"/>
    </source>
</evidence>
<accession>A0A402CYU1</accession>
<dbReference type="AlphaFoldDB" id="A0A402CYU1"/>
<proteinExistence type="predicted"/>
<dbReference type="Proteomes" id="UP000287394">
    <property type="component" value="Chromosome"/>
</dbReference>
<dbReference type="KEGG" id="ccot:CCAX7_32960"/>
<organism evidence="1 2">
    <name type="scientific">Capsulimonas corticalis</name>
    <dbReference type="NCBI Taxonomy" id="2219043"/>
    <lineage>
        <taxon>Bacteria</taxon>
        <taxon>Bacillati</taxon>
        <taxon>Armatimonadota</taxon>
        <taxon>Armatimonadia</taxon>
        <taxon>Capsulimonadales</taxon>
        <taxon>Capsulimonadaceae</taxon>
        <taxon>Capsulimonas</taxon>
    </lineage>
</organism>
<evidence type="ECO:0000313" key="2">
    <source>
        <dbReference type="Proteomes" id="UP000287394"/>
    </source>
</evidence>
<name>A0A402CYU1_9BACT</name>
<dbReference type="EMBL" id="AP025739">
    <property type="protein sequence ID" value="BDI31245.1"/>
    <property type="molecule type" value="Genomic_DNA"/>
</dbReference>
<keyword evidence="2" id="KW-1185">Reference proteome</keyword>
<reference evidence="1 2" key="1">
    <citation type="journal article" date="2019" name="Int. J. Syst. Evol. Microbiol.">
        <title>Capsulimonas corticalis gen. nov., sp. nov., an aerobic capsulated bacterium, of a novel bacterial order, Capsulimonadales ord. nov., of the class Armatimonadia of the phylum Armatimonadetes.</title>
        <authorList>
            <person name="Li J."/>
            <person name="Kudo C."/>
            <person name="Tonouchi A."/>
        </authorList>
    </citation>
    <scope>NUCLEOTIDE SEQUENCE [LARGE SCALE GENOMIC DNA]</scope>
    <source>
        <strain evidence="1 2">AX-7</strain>
    </source>
</reference>
<gene>
    <name evidence="1" type="ORF">CCAX7_32960</name>
</gene>